<dbReference type="EMBL" id="QSTW01000013">
    <property type="protein sequence ID" value="RGM90327.1"/>
    <property type="molecule type" value="Genomic_DNA"/>
</dbReference>
<dbReference type="Proteomes" id="UP000260814">
    <property type="component" value="Unassembled WGS sequence"/>
</dbReference>
<proteinExistence type="predicted"/>
<accession>A0A3E4Z724</accession>
<reference evidence="1 2" key="1">
    <citation type="submission" date="2018-08" db="EMBL/GenBank/DDBJ databases">
        <title>A genome reference for cultivated species of the human gut microbiota.</title>
        <authorList>
            <person name="Zou Y."/>
            <person name="Xue W."/>
            <person name="Luo G."/>
        </authorList>
    </citation>
    <scope>NUCLEOTIDE SEQUENCE [LARGE SCALE GENOMIC DNA]</scope>
    <source>
        <strain evidence="1 2">OM06-2</strain>
    </source>
</reference>
<dbReference type="RefSeq" id="WP_117702121.1">
    <property type="nucleotide sequence ID" value="NZ_QSTW01000013.1"/>
</dbReference>
<organism evidence="1 2">
    <name type="scientific">Phocaeicola plebeius</name>
    <dbReference type="NCBI Taxonomy" id="310297"/>
    <lineage>
        <taxon>Bacteria</taxon>
        <taxon>Pseudomonadati</taxon>
        <taxon>Bacteroidota</taxon>
        <taxon>Bacteroidia</taxon>
        <taxon>Bacteroidales</taxon>
        <taxon>Bacteroidaceae</taxon>
        <taxon>Phocaeicola</taxon>
    </lineage>
</organism>
<name>A0A3E4Z724_9BACT</name>
<evidence type="ECO:0000313" key="2">
    <source>
        <dbReference type="Proteomes" id="UP000260814"/>
    </source>
</evidence>
<sequence length="71" mass="7976">MAKKEFEIGEVFQCGLVKLKVVKQEKIGTCTGCALNGLEYCTAVQEFIGSCYHADREDKTDIVFEKVEEKP</sequence>
<protein>
    <submittedName>
        <fullName evidence="1">Uncharacterized protein</fullName>
    </submittedName>
</protein>
<gene>
    <name evidence="1" type="ORF">DXB87_10530</name>
</gene>
<dbReference type="AlphaFoldDB" id="A0A3E4Z724"/>
<evidence type="ECO:0000313" key="1">
    <source>
        <dbReference type="EMBL" id="RGM90327.1"/>
    </source>
</evidence>
<comment type="caution">
    <text evidence="1">The sequence shown here is derived from an EMBL/GenBank/DDBJ whole genome shotgun (WGS) entry which is preliminary data.</text>
</comment>